<accession>A0ABY8AMV5</accession>
<gene>
    <name evidence="2" type="ORF">MOV08_00465</name>
    <name evidence="3" type="ORF">MOV08_43500</name>
</gene>
<name>A0ABY8AMV5_9ACTN</name>
<keyword evidence="4" id="KW-1185">Reference proteome</keyword>
<evidence type="ECO:0000313" key="2">
    <source>
        <dbReference type="EMBL" id="WEB37942.1"/>
    </source>
</evidence>
<dbReference type="RefSeq" id="WP_275305705.1">
    <property type="nucleotide sequence ID" value="NZ_CP095749.1"/>
</dbReference>
<organism evidence="3 4">
    <name type="scientific">Streptomyces yunnanensis</name>
    <dbReference type="NCBI Taxonomy" id="156453"/>
    <lineage>
        <taxon>Bacteria</taxon>
        <taxon>Bacillati</taxon>
        <taxon>Actinomycetota</taxon>
        <taxon>Actinomycetes</taxon>
        <taxon>Kitasatosporales</taxon>
        <taxon>Streptomycetaceae</taxon>
        <taxon>Streptomyces</taxon>
    </lineage>
</organism>
<proteinExistence type="predicted"/>
<evidence type="ECO:0000313" key="3">
    <source>
        <dbReference type="EMBL" id="WEB45479.1"/>
    </source>
</evidence>
<feature type="region of interest" description="Disordered" evidence="1">
    <location>
        <begin position="1"/>
        <end position="20"/>
    </location>
</feature>
<evidence type="ECO:0000256" key="1">
    <source>
        <dbReference type="SAM" id="MobiDB-lite"/>
    </source>
</evidence>
<dbReference type="EMBL" id="CP095749">
    <property type="protein sequence ID" value="WEB45479.1"/>
    <property type="molecule type" value="Genomic_DNA"/>
</dbReference>
<dbReference type="EMBL" id="CP095749">
    <property type="protein sequence ID" value="WEB37942.1"/>
    <property type="molecule type" value="Genomic_DNA"/>
</dbReference>
<feature type="compositionally biased region" description="Basic and acidic residues" evidence="1">
    <location>
        <begin position="1"/>
        <end position="14"/>
    </location>
</feature>
<protein>
    <submittedName>
        <fullName evidence="3">Uncharacterized protein</fullName>
    </submittedName>
</protein>
<evidence type="ECO:0000313" key="4">
    <source>
        <dbReference type="Proteomes" id="UP001218629"/>
    </source>
</evidence>
<reference evidence="3 4" key="1">
    <citation type="submission" date="2022-03" db="EMBL/GenBank/DDBJ databases">
        <title>Streptomyces yunnanensis P86,complete genome.</title>
        <authorList>
            <person name="Chen S."/>
            <person name="Zhang Q."/>
        </authorList>
    </citation>
    <scope>NUCLEOTIDE SEQUENCE [LARGE SCALE GENOMIC DNA]</scope>
    <source>
        <strain evidence="3 4">P86</strain>
    </source>
</reference>
<sequence>MYAKDGDRWGDPRARLPAGEKWTAAEPKGLTAFGLGSEPAGHLAELASALLAAYVQVAAGLPGGSALEVVGGKLKLAKLGKADEPELMPPSVSWSTACCPGSTSPNCCWRSPN</sequence>
<dbReference type="Proteomes" id="UP001218629">
    <property type="component" value="Chromosome"/>
</dbReference>